<evidence type="ECO:0000313" key="6">
    <source>
        <dbReference type="Proteomes" id="UP000004508"/>
    </source>
</evidence>
<dbReference type="InterPro" id="IPR044068">
    <property type="entry name" value="CB"/>
</dbReference>
<dbReference type="SUPFAM" id="SSF56349">
    <property type="entry name" value="DNA breaking-rejoining enzymes"/>
    <property type="match status" value="1"/>
</dbReference>
<dbReference type="eggNOG" id="COG4974">
    <property type="taxonomic scope" value="Bacteria"/>
</dbReference>
<keyword evidence="1 3" id="KW-0238">DNA-binding</keyword>
<dbReference type="PROSITE" id="PS51900">
    <property type="entry name" value="CB"/>
    <property type="match status" value="1"/>
</dbReference>
<dbReference type="GO" id="GO:0015074">
    <property type="term" value="P:DNA integration"/>
    <property type="evidence" value="ECO:0007669"/>
    <property type="project" value="InterPro"/>
</dbReference>
<reference evidence="5 6" key="1">
    <citation type="journal article" date="2011" name="Stand. Genomic Sci.">
        <title>Non-contiguous finished genome sequence and contextual data of the filamentous soil bacterium Ktedonobacter racemifer type strain (SOSP1-21).</title>
        <authorList>
            <person name="Chang Y.J."/>
            <person name="Land M."/>
            <person name="Hauser L."/>
            <person name="Chertkov O."/>
            <person name="Del Rio T.G."/>
            <person name="Nolan M."/>
            <person name="Copeland A."/>
            <person name="Tice H."/>
            <person name="Cheng J.F."/>
            <person name="Lucas S."/>
            <person name="Han C."/>
            <person name="Goodwin L."/>
            <person name="Pitluck S."/>
            <person name="Ivanova N."/>
            <person name="Ovchinikova G."/>
            <person name="Pati A."/>
            <person name="Chen A."/>
            <person name="Palaniappan K."/>
            <person name="Mavromatis K."/>
            <person name="Liolios K."/>
            <person name="Brettin T."/>
            <person name="Fiebig A."/>
            <person name="Rohde M."/>
            <person name="Abt B."/>
            <person name="Goker M."/>
            <person name="Detter J.C."/>
            <person name="Woyke T."/>
            <person name="Bristow J."/>
            <person name="Eisen J.A."/>
            <person name="Markowitz V."/>
            <person name="Hugenholtz P."/>
            <person name="Kyrpides N.C."/>
            <person name="Klenk H.P."/>
            <person name="Lapidus A."/>
        </authorList>
    </citation>
    <scope>NUCLEOTIDE SEQUENCE [LARGE SCALE GENOMIC DNA]</scope>
    <source>
        <strain evidence="6">DSM 44963</strain>
    </source>
</reference>
<dbReference type="InterPro" id="IPR010998">
    <property type="entry name" value="Integrase_recombinase_N"/>
</dbReference>
<name>D6TGR1_KTERA</name>
<feature type="domain" description="Core-binding (CB)" evidence="4">
    <location>
        <begin position="30"/>
        <end position="119"/>
    </location>
</feature>
<evidence type="ECO:0000313" key="5">
    <source>
        <dbReference type="EMBL" id="EFH88840.1"/>
    </source>
</evidence>
<dbReference type="InParanoid" id="D6TGR1"/>
<dbReference type="GO" id="GO:0006310">
    <property type="term" value="P:DNA recombination"/>
    <property type="evidence" value="ECO:0007669"/>
    <property type="project" value="UniProtKB-KW"/>
</dbReference>
<dbReference type="GO" id="GO:0003677">
    <property type="term" value="F:DNA binding"/>
    <property type="evidence" value="ECO:0007669"/>
    <property type="project" value="UniProtKB-UniRule"/>
</dbReference>
<keyword evidence="2" id="KW-0233">DNA recombination</keyword>
<dbReference type="OrthoDB" id="148806at2"/>
<dbReference type="InterPro" id="IPR013762">
    <property type="entry name" value="Integrase-like_cat_sf"/>
</dbReference>
<dbReference type="InterPro" id="IPR011010">
    <property type="entry name" value="DNA_brk_join_enz"/>
</dbReference>
<dbReference type="EMBL" id="ADVG01000001">
    <property type="protein sequence ID" value="EFH88840.1"/>
    <property type="molecule type" value="Genomic_DNA"/>
</dbReference>
<dbReference type="Gene3D" id="1.10.150.130">
    <property type="match status" value="1"/>
</dbReference>
<sequence length="294" mass="33509">MGKRPGLLYEALQRLDGLMALGDSRAQAKAQARAQGEHFWSFSDGKIHSYQTRATYQDMVMRFLRWCRATHGTKRLAEVDQRADELVSAYLQLHVQEGYSPWTLATERSALRLFFGSPLLAENVPLPPRHREAIQRSRQSPMHEELPSHHFQPEHWQPLLAFLRATGLRRREVRMLQVGQILEQPDGRVVLHVQGKGGKVRQVPVLSGQEAIVLGLVQGRGEEEKVFARIPSRLDIHAYRRQYAQALYQQLSGLPLPPATGRLPRGILDEEAVLAVSRALGHNRRDVVLTYYLR</sequence>
<comment type="caution">
    <text evidence="5">The sequence shown here is derived from an EMBL/GenBank/DDBJ whole genome shotgun (WGS) entry which is preliminary data.</text>
</comment>
<evidence type="ECO:0000259" key="4">
    <source>
        <dbReference type="PROSITE" id="PS51900"/>
    </source>
</evidence>
<protein>
    <submittedName>
        <fullName evidence="5">Integrase domain protein SAM domain protein</fullName>
    </submittedName>
</protein>
<evidence type="ECO:0000256" key="3">
    <source>
        <dbReference type="PROSITE-ProRule" id="PRU01248"/>
    </source>
</evidence>
<accession>D6TGR1</accession>
<proteinExistence type="predicted"/>
<dbReference type="STRING" id="485913.Krac_10342"/>
<organism evidence="5 6">
    <name type="scientific">Ktedonobacter racemifer DSM 44963</name>
    <dbReference type="NCBI Taxonomy" id="485913"/>
    <lineage>
        <taxon>Bacteria</taxon>
        <taxon>Bacillati</taxon>
        <taxon>Chloroflexota</taxon>
        <taxon>Ktedonobacteria</taxon>
        <taxon>Ktedonobacterales</taxon>
        <taxon>Ktedonobacteraceae</taxon>
        <taxon>Ktedonobacter</taxon>
    </lineage>
</organism>
<dbReference type="Gene3D" id="1.10.443.10">
    <property type="entry name" value="Intergrase catalytic core"/>
    <property type="match status" value="1"/>
</dbReference>
<dbReference type="RefSeq" id="WP_007905020.1">
    <property type="nucleotide sequence ID" value="NZ_ADVG01000001.1"/>
</dbReference>
<dbReference type="Proteomes" id="UP000004508">
    <property type="component" value="Unassembled WGS sequence"/>
</dbReference>
<evidence type="ECO:0000256" key="2">
    <source>
        <dbReference type="ARBA" id="ARBA00023172"/>
    </source>
</evidence>
<dbReference type="Pfam" id="PF02899">
    <property type="entry name" value="Phage_int_SAM_1"/>
    <property type="match status" value="1"/>
</dbReference>
<keyword evidence="6" id="KW-1185">Reference proteome</keyword>
<dbReference type="InterPro" id="IPR004107">
    <property type="entry name" value="Integrase_SAM-like_N"/>
</dbReference>
<gene>
    <name evidence="5" type="ORF">Krac_10342</name>
</gene>
<evidence type="ECO:0000256" key="1">
    <source>
        <dbReference type="ARBA" id="ARBA00023125"/>
    </source>
</evidence>
<dbReference type="AlphaFoldDB" id="D6TGR1"/>